<name>A0A4W5QPJ2_9TELE</name>
<evidence type="ECO:0000313" key="4">
    <source>
        <dbReference type="Proteomes" id="UP000314982"/>
    </source>
</evidence>
<dbReference type="InterPro" id="IPR050951">
    <property type="entry name" value="Retrovirus_Pol_polyprotein"/>
</dbReference>
<feature type="domain" description="Integrase catalytic" evidence="2">
    <location>
        <begin position="1"/>
        <end position="137"/>
    </location>
</feature>
<dbReference type="InterPro" id="IPR001584">
    <property type="entry name" value="Integrase_cat-core"/>
</dbReference>
<accession>A0A4W5QPJ2</accession>
<reference evidence="4" key="1">
    <citation type="submission" date="2018-06" db="EMBL/GenBank/DDBJ databases">
        <title>Genome assembly of Danube salmon.</title>
        <authorList>
            <person name="Macqueen D.J."/>
            <person name="Gundappa M.K."/>
        </authorList>
    </citation>
    <scope>NUCLEOTIDE SEQUENCE [LARGE SCALE GENOMIC DNA]</scope>
</reference>
<dbReference type="Proteomes" id="UP000314982">
    <property type="component" value="Unassembled WGS sequence"/>
</dbReference>
<dbReference type="SUPFAM" id="SSF53098">
    <property type="entry name" value="Ribonuclease H-like"/>
    <property type="match status" value="1"/>
</dbReference>
<proteinExistence type="predicted"/>
<evidence type="ECO:0000256" key="1">
    <source>
        <dbReference type="SAM" id="MobiDB-lite"/>
    </source>
</evidence>
<dbReference type="PANTHER" id="PTHR37984">
    <property type="entry name" value="PROTEIN CBG26694"/>
    <property type="match status" value="1"/>
</dbReference>
<dbReference type="InterPro" id="IPR036397">
    <property type="entry name" value="RNaseH_sf"/>
</dbReference>
<dbReference type="FunFam" id="3.30.420.10:FF:000063">
    <property type="entry name" value="Retrovirus-related Pol polyprotein from transposon 297-like Protein"/>
    <property type="match status" value="1"/>
</dbReference>
<dbReference type="Pfam" id="PF00665">
    <property type="entry name" value="rve"/>
    <property type="match status" value="1"/>
</dbReference>
<dbReference type="GeneTree" id="ENSGT00490000044642"/>
<sequence length="268" mass="30620">PALHGNTQSKTVIRKLKTHVARYGIPDILYSDNGPQYSSDEFRSFSKAWDFTHKTSSPGYPQSNGKVESAVKTAKRLMAKAKRASADPYLAMLDHRNTLSQGTDSSPAMVLMERRTKTLLIMSENLLRPGMANCQLEKFKERQQKQAKYYNTSAKDLTELQRDDRVRVQPLTGQKQWWQRATVVRPMEQRSYEVKTEQGQVFRRNRRHLRKSREIEEDFLTVEEPGTEPVNRAPPAPRPSSPAPSAQLRTLEKKGLTGKILLNGHPTF</sequence>
<dbReference type="Gene3D" id="3.30.420.10">
    <property type="entry name" value="Ribonuclease H-like superfamily/Ribonuclease H"/>
    <property type="match status" value="1"/>
</dbReference>
<feature type="compositionally biased region" description="Pro residues" evidence="1">
    <location>
        <begin position="232"/>
        <end position="242"/>
    </location>
</feature>
<keyword evidence="4" id="KW-1185">Reference proteome</keyword>
<evidence type="ECO:0000313" key="3">
    <source>
        <dbReference type="Ensembl" id="ENSHHUP00000074314.1"/>
    </source>
</evidence>
<dbReference type="Ensembl" id="ENSHHUT00000076756.1">
    <property type="protein sequence ID" value="ENSHHUP00000074314.1"/>
    <property type="gene ID" value="ENSHHUG00000043607.1"/>
</dbReference>
<evidence type="ECO:0000259" key="2">
    <source>
        <dbReference type="PROSITE" id="PS50994"/>
    </source>
</evidence>
<feature type="region of interest" description="Disordered" evidence="1">
    <location>
        <begin position="216"/>
        <end position="246"/>
    </location>
</feature>
<protein>
    <recommendedName>
        <fullName evidence="2">Integrase catalytic domain-containing protein</fullName>
    </recommendedName>
</protein>
<dbReference type="AlphaFoldDB" id="A0A4W5QPJ2"/>
<dbReference type="PANTHER" id="PTHR37984:SF8">
    <property type="entry name" value="CCHC-TYPE DOMAIN-CONTAINING PROTEIN"/>
    <property type="match status" value="1"/>
</dbReference>
<dbReference type="STRING" id="62062.ENSHHUP00000074314"/>
<organism evidence="3 4">
    <name type="scientific">Hucho hucho</name>
    <name type="common">huchen</name>
    <dbReference type="NCBI Taxonomy" id="62062"/>
    <lineage>
        <taxon>Eukaryota</taxon>
        <taxon>Metazoa</taxon>
        <taxon>Chordata</taxon>
        <taxon>Craniata</taxon>
        <taxon>Vertebrata</taxon>
        <taxon>Euteleostomi</taxon>
        <taxon>Actinopterygii</taxon>
        <taxon>Neopterygii</taxon>
        <taxon>Teleostei</taxon>
        <taxon>Protacanthopterygii</taxon>
        <taxon>Salmoniformes</taxon>
        <taxon>Salmonidae</taxon>
        <taxon>Salmoninae</taxon>
        <taxon>Hucho</taxon>
    </lineage>
</organism>
<dbReference type="InterPro" id="IPR012337">
    <property type="entry name" value="RNaseH-like_sf"/>
</dbReference>
<reference evidence="3" key="3">
    <citation type="submission" date="2025-09" db="UniProtKB">
        <authorList>
            <consortium name="Ensembl"/>
        </authorList>
    </citation>
    <scope>IDENTIFICATION</scope>
</reference>
<dbReference type="GO" id="GO:0015074">
    <property type="term" value="P:DNA integration"/>
    <property type="evidence" value="ECO:0007669"/>
    <property type="project" value="InterPro"/>
</dbReference>
<reference evidence="3" key="2">
    <citation type="submission" date="2025-08" db="UniProtKB">
        <authorList>
            <consortium name="Ensembl"/>
        </authorList>
    </citation>
    <scope>IDENTIFICATION</scope>
</reference>
<dbReference type="PROSITE" id="PS50994">
    <property type="entry name" value="INTEGRASE"/>
    <property type="match status" value="1"/>
</dbReference>
<dbReference type="GO" id="GO:0003676">
    <property type="term" value="F:nucleic acid binding"/>
    <property type="evidence" value="ECO:0007669"/>
    <property type="project" value="InterPro"/>
</dbReference>